<sequence>MKTFFGFVVVLLLILTFSGKAPLKPYRDAFYQQVLLWLPANWQSEDQAVTVIANELNALGETLGLGQQEMLASASRDKASVLLFRQRYCIDKDFNPILFGEPLQRSCAIIDKHYYRLSGS</sequence>
<name>A0ABQ2WSX9_9ALTE</name>
<keyword evidence="2" id="KW-1185">Reference proteome</keyword>
<organism evidence="1 2">
    <name type="scientific">Alishewanella tabrizica</name>
    <dbReference type="NCBI Taxonomy" id="671278"/>
    <lineage>
        <taxon>Bacteria</taxon>
        <taxon>Pseudomonadati</taxon>
        <taxon>Pseudomonadota</taxon>
        <taxon>Gammaproteobacteria</taxon>
        <taxon>Alteromonadales</taxon>
        <taxon>Alteromonadaceae</taxon>
        <taxon>Alishewanella</taxon>
    </lineage>
</organism>
<dbReference type="EMBL" id="BMYR01000009">
    <property type="protein sequence ID" value="GGW66583.1"/>
    <property type="molecule type" value="Genomic_DNA"/>
</dbReference>
<accession>A0ABQ2WSX9</accession>
<gene>
    <name evidence="1" type="ORF">GCM10008111_23200</name>
</gene>
<proteinExistence type="predicted"/>
<dbReference type="Proteomes" id="UP000634667">
    <property type="component" value="Unassembled WGS sequence"/>
</dbReference>
<evidence type="ECO:0000313" key="2">
    <source>
        <dbReference type="Proteomes" id="UP000634667"/>
    </source>
</evidence>
<comment type="caution">
    <text evidence="1">The sequence shown here is derived from an EMBL/GenBank/DDBJ whole genome shotgun (WGS) entry which is preliminary data.</text>
</comment>
<reference evidence="2" key="1">
    <citation type="journal article" date="2019" name="Int. J. Syst. Evol. Microbiol.">
        <title>The Global Catalogue of Microorganisms (GCM) 10K type strain sequencing project: providing services to taxonomists for standard genome sequencing and annotation.</title>
        <authorList>
            <consortium name="The Broad Institute Genomics Platform"/>
            <consortium name="The Broad Institute Genome Sequencing Center for Infectious Disease"/>
            <person name="Wu L."/>
            <person name="Ma J."/>
        </authorList>
    </citation>
    <scope>NUCLEOTIDE SEQUENCE [LARGE SCALE GENOMIC DNA]</scope>
    <source>
        <strain evidence="2">KCTC 23723</strain>
    </source>
</reference>
<evidence type="ECO:0000313" key="1">
    <source>
        <dbReference type="EMBL" id="GGW66583.1"/>
    </source>
</evidence>
<dbReference type="RefSeq" id="WP_189483388.1">
    <property type="nucleotide sequence ID" value="NZ_BMYR01000009.1"/>
</dbReference>
<protein>
    <submittedName>
        <fullName evidence="1">Uncharacterized protein</fullName>
    </submittedName>
</protein>